<dbReference type="Gene3D" id="3.30.460.10">
    <property type="entry name" value="Beta Polymerase, domain 2"/>
    <property type="match status" value="1"/>
</dbReference>
<sequence length="287" mass="34095">MRSYDEMMDLGMNFALNCEKIRIFTLEGSLTNENIPKDEFQDYDFSYFVTDMDYFKKSDEWLTYFGQRIIMQKPEAMELFPPEIGNWFSYLMIFEDGTKIDLTLIPLNEYEDYFKNSDGLVEVLLDKDNLIKESVMATDSMYHIQKPSFQAFDDCCNEFWMTSTYVAKGLARKEILFAIDLMNTVFRPNLLTMLRFKIGIETNFSLSTGKSDKFLKKYVSEVTWNTLLSTYTMGSYQKMWEALYTSFELFRETSHFVAETLDYHYPNYDEKVSIYIDGIRKRYSFEN</sequence>
<gene>
    <name evidence="1" type="ORF">A6K24_13950</name>
</gene>
<dbReference type="InterPro" id="IPR043519">
    <property type="entry name" value="NT_sf"/>
</dbReference>
<proteinExistence type="predicted"/>
<dbReference type="OrthoDB" id="9776406at2"/>
<keyword evidence="1" id="KW-0808">Transferase</keyword>
<dbReference type="PIRSF" id="PIRSF000812">
    <property type="entry name" value="AAD"/>
    <property type="match status" value="1"/>
</dbReference>
<dbReference type="SUPFAM" id="SSF81301">
    <property type="entry name" value="Nucleotidyltransferase"/>
    <property type="match status" value="1"/>
</dbReference>
<dbReference type="Gene3D" id="1.20.120.330">
    <property type="entry name" value="Nucleotidyltransferases domain 2"/>
    <property type="match status" value="1"/>
</dbReference>
<dbReference type="AlphaFoldDB" id="A0A179SL33"/>
<dbReference type="SUPFAM" id="SSF81631">
    <property type="entry name" value="PAP/OAS1 substrate-binding domain"/>
    <property type="match status" value="1"/>
</dbReference>
<comment type="caution">
    <text evidence="1">The sequence shown here is derived from an EMBL/GenBank/DDBJ whole genome shotgun (WGS) entry which is preliminary data.</text>
</comment>
<keyword evidence="1" id="KW-0548">Nucleotidyltransferase</keyword>
<dbReference type="STRING" id="152268.A6K24_13950"/>
<evidence type="ECO:0000313" key="2">
    <source>
        <dbReference type="Proteomes" id="UP000078534"/>
    </source>
</evidence>
<dbReference type="RefSeq" id="WP_066340791.1">
    <property type="nucleotide sequence ID" value="NZ_LWSG01000046.1"/>
</dbReference>
<organism evidence="1 2">
    <name type="scientific">Metabacillus litoralis</name>
    <dbReference type="NCBI Taxonomy" id="152268"/>
    <lineage>
        <taxon>Bacteria</taxon>
        <taxon>Bacillati</taxon>
        <taxon>Bacillota</taxon>
        <taxon>Bacilli</taxon>
        <taxon>Bacillales</taxon>
        <taxon>Bacillaceae</taxon>
        <taxon>Metabacillus</taxon>
    </lineage>
</organism>
<keyword evidence="2" id="KW-1185">Reference proteome</keyword>
<evidence type="ECO:0000313" key="1">
    <source>
        <dbReference type="EMBL" id="OAS82151.1"/>
    </source>
</evidence>
<accession>A0A179SL33</accession>
<dbReference type="GO" id="GO:0016779">
    <property type="term" value="F:nucleotidyltransferase activity"/>
    <property type="evidence" value="ECO:0007669"/>
    <property type="project" value="UniProtKB-KW"/>
</dbReference>
<dbReference type="InterPro" id="IPR007530">
    <property type="entry name" value="Aminoglycoside_adenylylTfrase"/>
</dbReference>
<reference evidence="2" key="1">
    <citation type="submission" date="2016-04" db="EMBL/GenBank/DDBJ databases">
        <authorList>
            <person name="Lyu Z."/>
            <person name="Lyu W."/>
        </authorList>
    </citation>
    <scope>NUCLEOTIDE SEQUENCE [LARGE SCALE GENOMIC DNA]</scope>
    <source>
        <strain evidence="2">C44</strain>
    </source>
</reference>
<dbReference type="NCBIfam" id="NF033084">
    <property type="entry name" value="ANT_6"/>
    <property type="match status" value="1"/>
</dbReference>
<protein>
    <submittedName>
        <fullName evidence="1">Aminoglycoside adenylyltransferase</fullName>
    </submittedName>
</protein>
<name>A0A179SL33_9BACI</name>
<dbReference type="Proteomes" id="UP000078534">
    <property type="component" value="Unassembled WGS sequence"/>
</dbReference>
<dbReference type="EMBL" id="LWSG01000046">
    <property type="protein sequence ID" value="OAS82151.1"/>
    <property type="molecule type" value="Genomic_DNA"/>
</dbReference>
<dbReference type="Pfam" id="PF04439">
    <property type="entry name" value="Adenyl_transf"/>
    <property type="match status" value="1"/>
</dbReference>